<dbReference type="PROSITE" id="PS51000">
    <property type="entry name" value="HTH_DEOR_2"/>
    <property type="match status" value="1"/>
</dbReference>
<dbReference type="PROSITE" id="PS52050">
    <property type="entry name" value="WYL"/>
    <property type="match status" value="1"/>
</dbReference>
<dbReference type="Proteomes" id="UP000003340">
    <property type="component" value="Unassembled WGS sequence"/>
</dbReference>
<gene>
    <name evidence="4" type="ORF">CLOSTMETH_00766</name>
</gene>
<dbReference type="PANTHER" id="PTHR34580:SF1">
    <property type="entry name" value="PROTEIN PAFC"/>
    <property type="match status" value="1"/>
</dbReference>
<sequence>MQINRLFEMIYLLLDRRRMTAKELAERFEVSERTVYRDVEVLSAAGIPVYATKGRGGGIQLLDDFVLDKSVLSEREKNEILFSLQGMSAAHYPEIDEVLNRLSSLFQQSNTDWIDVDFTQWGSDEEEKKKFARLRDAILSRKRVRMCYCSAYGIQSSRTVEPVKLRFKGKAWYLQAYCCKRQEYRMFKLFRISNLSVTDELFEPKQPPSWEEEKPSFSQVELKLRFSPSIFYRVYEEFDHSWIRQDEDGSLLVTASFPMDEWVYGYLLSFGGELEVLEPESVRETLKKKIKQLHQLYF</sequence>
<dbReference type="InterPro" id="IPR001034">
    <property type="entry name" value="DeoR_HTH"/>
</dbReference>
<keyword evidence="5" id="KW-1185">Reference proteome</keyword>
<dbReference type="InterPro" id="IPR036390">
    <property type="entry name" value="WH_DNA-bd_sf"/>
</dbReference>
<dbReference type="PANTHER" id="PTHR34580">
    <property type="match status" value="1"/>
</dbReference>
<protein>
    <submittedName>
        <fullName evidence="4">HTH domain protein</fullName>
    </submittedName>
</protein>
<organism evidence="4 5">
    <name type="scientific">[Clostridium] methylpentosum DSM 5476</name>
    <dbReference type="NCBI Taxonomy" id="537013"/>
    <lineage>
        <taxon>Bacteria</taxon>
        <taxon>Bacillati</taxon>
        <taxon>Bacillota</taxon>
        <taxon>Clostridia</taxon>
        <taxon>Eubacteriales</taxon>
        <taxon>Oscillospiraceae</taxon>
        <taxon>Oscillospiraceae incertae sedis</taxon>
    </lineage>
</organism>
<feature type="domain" description="HTH deoR-type" evidence="3">
    <location>
        <begin position="2"/>
        <end position="60"/>
    </location>
</feature>
<dbReference type="InterPro" id="IPR013196">
    <property type="entry name" value="HTH_11"/>
</dbReference>
<dbReference type="eggNOG" id="COG2378">
    <property type="taxonomic scope" value="Bacteria"/>
</dbReference>
<dbReference type="InterPro" id="IPR057727">
    <property type="entry name" value="WCX_dom"/>
</dbReference>
<dbReference type="InterPro" id="IPR028349">
    <property type="entry name" value="PafC-like"/>
</dbReference>
<dbReference type="GO" id="GO:0003700">
    <property type="term" value="F:DNA-binding transcription factor activity"/>
    <property type="evidence" value="ECO:0007669"/>
    <property type="project" value="InterPro"/>
</dbReference>
<dbReference type="InterPro" id="IPR026881">
    <property type="entry name" value="WYL_dom"/>
</dbReference>
<keyword evidence="1" id="KW-0805">Transcription regulation</keyword>
<dbReference type="EMBL" id="ACEC01000031">
    <property type="protein sequence ID" value="EEG31552.1"/>
    <property type="molecule type" value="Genomic_DNA"/>
</dbReference>
<dbReference type="Gene3D" id="1.10.10.10">
    <property type="entry name" value="Winged helix-like DNA-binding domain superfamily/Winged helix DNA-binding domain"/>
    <property type="match status" value="1"/>
</dbReference>
<dbReference type="InterPro" id="IPR036388">
    <property type="entry name" value="WH-like_DNA-bd_sf"/>
</dbReference>
<evidence type="ECO:0000259" key="3">
    <source>
        <dbReference type="PROSITE" id="PS51000"/>
    </source>
</evidence>
<dbReference type="Pfam" id="PF08279">
    <property type="entry name" value="HTH_11"/>
    <property type="match status" value="1"/>
</dbReference>
<comment type="caution">
    <text evidence="4">The sequence shown here is derived from an EMBL/GenBank/DDBJ whole genome shotgun (WGS) entry which is preliminary data.</text>
</comment>
<dbReference type="Pfam" id="PF25583">
    <property type="entry name" value="WCX"/>
    <property type="match status" value="1"/>
</dbReference>
<dbReference type="HOGENOM" id="CLU_041141_5_1_9"/>
<dbReference type="AlphaFoldDB" id="C0EAB2"/>
<evidence type="ECO:0000256" key="2">
    <source>
        <dbReference type="ARBA" id="ARBA00023163"/>
    </source>
</evidence>
<evidence type="ECO:0000256" key="1">
    <source>
        <dbReference type="ARBA" id="ARBA00023015"/>
    </source>
</evidence>
<reference evidence="4 5" key="1">
    <citation type="submission" date="2009-01" db="EMBL/GenBank/DDBJ databases">
        <authorList>
            <person name="Fulton L."/>
            <person name="Clifton S."/>
            <person name="Fulton B."/>
            <person name="Xu J."/>
            <person name="Minx P."/>
            <person name="Pepin K.H."/>
            <person name="Johnson M."/>
            <person name="Bhonagiri V."/>
            <person name="Nash W.E."/>
            <person name="Mardis E.R."/>
            <person name="Wilson R.K."/>
        </authorList>
    </citation>
    <scope>NUCLEOTIDE SEQUENCE [LARGE SCALE GENOMIC DNA]</scope>
    <source>
        <strain evidence="4 5">DSM 5476</strain>
    </source>
</reference>
<dbReference type="Pfam" id="PF13280">
    <property type="entry name" value="WYL"/>
    <property type="match status" value="1"/>
</dbReference>
<proteinExistence type="predicted"/>
<dbReference type="SUPFAM" id="SSF46785">
    <property type="entry name" value="Winged helix' DNA-binding domain"/>
    <property type="match status" value="1"/>
</dbReference>
<dbReference type="STRING" id="537013.CLOSTMETH_00766"/>
<dbReference type="InterPro" id="IPR051534">
    <property type="entry name" value="CBASS_pafABC_assoc_protein"/>
</dbReference>
<reference evidence="4 5" key="2">
    <citation type="submission" date="2009-02" db="EMBL/GenBank/DDBJ databases">
        <title>Draft genome sequence of Clostridium methylpentosum (DSM 5476).</title>
        <authorList>
            <person name="Sudarsanam P."/>
            <person name="Ley R."/>
            <person name="Guruge J."/>
            <person name="Turnbaugh P.J."/>
            <person name="Mahowald M."/>
            <person name="Liep D."/>
            <person name="Gordon J."/>
        </authorList>
    </citation>
    <scope>NUCLEOTIDE SEQUENCE [LARGE SCALE GENOMIC DNA]</scope>
    <source>
        <strain evidence="4 5">DSM 5476</strain>
    </source>
</reference>
<dbReference type="PIRSF" id="PIRSF016838">
    <property type="entry name" value="PafC"/>
    <property type="match status" value="1"/>
</dbReference>
<keyword evidence="2" id="KW-0804">Transcription</keyword>
<evidence type="ECO:0000313" key="5">
    <source>
        <dbReference type="Proteomes" id="UP000003340"/>
    </source>
</evidence>
<evidence type="ECO:0000313" key="4">
    <source>
        <dbReference type="EMBL" id="EEG31552.1"/>
    </source>
</evidence>
<name>C0EAB2_9FIRM</name>
<accession>C0EAB2</accession>